<dbReference type="InterPro" id="IPR036179">
    <property type="entry name" value="Ig-like_dom_sf"/>
</dbReference>
<feature type="domain" description="Ig-like" evidence="8">
    <location>
        <begin position="425"/>
        <end position="507"/>
    </location>
</feature>
<feature type="domain" description="Ig-like" evidence="8">
    <location>
        <begin position="251"/>
        <end position="334"/>
    </location>
</feature>
<dbReference type="EMBL" id="LSMT01000556">
    <property type="protein sequence ID" value="PFX16317.1"/>
    <property type="molecule type" value="Genomic_DNA"/>
</dbReference>
<dbReference type="InterPro" id="IPR003599">
    <property type="entry name" value="Ig_sub"/>
</dbReference>
<dbReference type="InterPro" id="IPR036116">
    <property type="entry name" value="FN3_sf"/>
</dbReference>
<dbReference type="InterPro" id="IPR013783">
    <property type="entry name" value="Ig-like_fold"/>
</dbReference>
<dbReference type="GO" id="GO:0005911">
    <property type="term" value="C:cell-cell junction"/>
    <property type="evidence" value="ECO:0007669"/>
    <property type="project" value="TreeGrafter"/>
</dbReference>
<dbReference type="GO" id="GO:0098609">
    <property type="term" value="P:cell-cell adhesion"/>
    <property type="evidence" value="ECO:0007669"/>
    <property type="project" value="TreeGrafter"/>
</dbReference>
<evidence type="ECO:0000313" key="10">
    <source>
        <dbReference type="EMBL" id="PFX16317.1"/>
    </source>
</evidence>
<reference evidence="11" key="1">
    <citation type="journal article" date="2017" name="bioRxiv">
        <title>Comparative analysis of the genomes of Stylophora pistillata and Acropora digitifera provides evidence for extensive differences between species of corals.</title>
        <authorList>
            <person name="Voolstra C.R."/>
            <person name="Li Y."/>
            <person name="Liew Y.J."/>
            <person name="Baumgarten S."/>
            <person name="Zoccola D."/>
            <person name="Flot J.-F."/>
            <person name="Tambutte S."/>
            <person name="Allemand D."/>
            <person name="Aranda M."/>
        </authorList>
    </citation>
    <scope>NUCLEOTIDE SEQUENCE [LARGE SCALE GENOMIC DNA]</scope>
</reference>
<comment type="caution">
    <text evidence="10">The sequence shown here is derived from an EMBL/GenBank/DDBJ whole genome shotgun (WGS) entry which is preliminary data.</text>
</comment>
<dbReference type="InterPro" id="IPR007110">
    <property type="entry name" value="Ig-like_dom"/>
</dbReference>
<dbReference type="PANTHER" id="PTHR11640">
    <property type="entry name" value="NEPHRIN"/>
    <property type="match status" value="1"/>
</dbReference>
<feature type="domain" description="Ig-like" evidence="8">
    <location>
        <begin position="337"/>
        <end position="420"/>
    </location>
</feature>
<dbReference type="InterPro" id="IPR051275">
    <property type="entry name" value="Cell_adhesion_signaling"/>
</dbReference>
<dbReference type="GO" id="GO:0050839">
    <property type="term" value="F:cell adhesion molecule binding"/>
    <property type="evidence" value="ECO:0007669"/>
    <property type="project" value="TreeGrafter"/>
</dbReference>
<name>A0A2B4RIX7_STYPI</name>
<organism evidence="10 11">
    <name type="scientific">Stylophora pistillata</name>
    <name type="common">Smooth cauliflower coral</name>
    <dbReference type="NCBI Taxonomy" id="50429"/>
    <lineage>
        <taxon>Eukaryota</taxon>
        <taxon>Metazoa</taxon>
        <taxon>Cnidaria</taxon>
        <taxon>Anthozoa</taxon>
        <taxon>Hexacorallia</taxon>
        <taxon>Scleractinia</taxon>
        <taxon>Astrocoeniina</taxon>
        <taxon>Pocilloporidae</taxon>
        <taxon>Stylophora</taxon>
    </lineage>
</organism>
<evidence type="ECO:0000256" key="3">
    <source>
        <dbReference type="ARBA" id="ARBA00023157"/>
    </source>
</evidence>
<dbReference type="SMART" id="SM00409">
    <property type="entry name" value="IG"/>
    <property type="match status" value="6"/>
</dbReference>
<comment type="subcellular location">
    <subcellularLocation>
        <location evidence="1">Membrane</location>
        <topology evidence="1">Single-pass type I membrane protein</topology>
    </subcellularLocation>
</comment>
<proteinExistence type="predicted"/>
<dbReference type="Pfam" id="PF00041">
    <property type="entry name" value="fn3"/>
    <property type="match status" value="1"/>
</dbReference>
<evidence type="ECO:0000259" key="9">
    <source>
        <dbReference type="PROSITE" id="PS50853"/>
    </source>
</evidence>
<keyword evidence="7" id="KW-0812">Transmembrane</keyword>
<dbReference type="CDD" id="cd00063">
    <property type="entry name" value="FN3"/>
    <property type="match status" value="1"/>
</dbReference>
<dbReference type="GO" id="GO:0005886">
    <property type="term" value="C:plasma membrane"/>
    <property type="evidence" value="ECO:0007669"/>
    <property type="project" value="TreeGrafter"/>
</dbReference>
<keyword evidence="5" id="KW-0393">Immunoglobulin domain</keyword>
<evidence type="ECO:0000256" key="6">
    <source>
        <dbReference type="SAM" id="MobiDB-lite"/>
    </source>
</evidence>
<feature type="domain" description="Ig-like" evidence="8">
    <location>
        <begin position="166"/>
        <end position="246"/>
    </location>
</feature>
<evidence type="ECO:0000259" key="8">
    <source>
        <dbReference type="PROSITE" id="PS50835"/>
    </source>
</evidence>
<sequence length="792" mass="86786">MIKYSHGKGIVIYQKFKGKVAMLAAGTPTFLLINLQREDDKADFCLKVSTKIPSKSTNDDGIIHLPNPRCAKIEILERPTIVNISKNSTWTSTEGDDLIITCHTTGIPTPNVTWTRSGKKAKNFGPSSSLTLKNITREEDGLYWCMADNGLSTATASVRVIVKFPPSIEYITNDTNVNETDDVTLFCNSTGNPVPKITWVFGLDGRIIGTQETLTLSHVKRNQSGTYWCSAANGVKRPRNDSVRVTINYPPSIDTKPISQAVNESDNLRLFCNATGHPTPQITWFKKTDSLVPLTVGTALNVTNMSRTDSGVYKCRASNGIGTDAFASANVTVNSKPIETRFKSNVTRDTTIRGLSVTFLCNSNSVPPPALELRFKNTSLGLFSGGMFTIERVNASDEGMYQCVPHNVLGTGQIATLYLTVAVPPSFEYTSNDTTVKENDDIVLFCNSTGHPPPNITWTFLSGSEARIVGHEQYLTLSNVSRTQAGTYQCTASNTATTSKTTTIQVTVNYKPEIKYTVHTTIYTWINHQTKVTCAVDGVPSPNITFTQAGKVLHSTLPENGTSELLLKPKSTADFGDYTCTAKNHLGSVKKIIKIKHLVVPAAPEGLEIDTRLHSIEIHWKALDSTPDSPVIDYLVIVAMRGEPESQKNCTRVHTGQRQLMCAVNDLESGTVYNVRVAARNRVGYGEFTEKEVQTGVEAKPTTNLNTAKKEFQEQYQEEQLSNAVVDGIIAGVLFFCSLVVVIFAIVKYRRPCHLVCKKTSQDLSSEECNMGHDNPGLSAENPGAVEIDEQV</sequence>
<feature type="domain" description="Ig-like" evidence="8">
    <location>
        <begin position="79"/>
        <end position="161"/>
    </location>
</feature>
<evidence type="ECO:0000256" key="4">
    <source>
        <dbReference type="ARBA" id="ARBA00023180"/>
    </source>
</evidence>
<evidence type="ECO:0000313" key="11">
    <source>
        <dbReference type="Proteomes" id="UP000225706"/>
    </source>
</evidence>
<keyword evidence="11" id="KW-1185">Reference proteome</keyword>
<gene>
    <name evidence="10" type="primary">Hmcn2</name>
    <name evidence="10" type="ORF">AWC38_SpisGene19416</name>
</gene>
<keyword evidence="7" id="KW-1133">Transmembrane helix</keyword>
<evidence type="ECO:0000256" key="7">
    <source>
        <dbReference type="SAM" id="Phobius"/>
    </source>
</evidence>
<dbReference type="InterPro" id="IPR003598">
    <property type="entry name" value="Ig_sub2"/>
</dbReference>
<evidence type="ECO:0000256" key="2">
    <source>
        <dbReference type="ARBA" id="ARBA00023136"/>
    </source>
</evidence>
<dbReference type="PRINTS" id="PR01832">
    <property type="entry name" value="VEGFRECEPTOR"/>
</dbReference>
<dbReference type="InterPro" id="IPR003961">
    <property type="entry name" value="FN3_dom"/>
</dbReference>
<feature type="transmembrane region" description="Helical" evidence="7">
    <location>
        <begin position="729"/>
        <end position="749"/>
    </location>
</feature>
<keyword evidence="2 7" id="KW-0472">Membrane</keyword>
<dbReference type="FunFam" id="2.60.40.10:FF:000032">
    <property type="entry name" value="palladin isoform X1"/>
    <property type="match status" value="1"/>
</dbReference>
<feature type="domain" description="Ig-like" evidence="8">
    <location>
        <begin position="512"/>
        <end position="596"/>
    </location>
</feature>
<feature type="domain" description="Fibronectin type-III" evidence="9">
    <location>
        <begin position="600"/>
        <end position="702"/>
    </location>
</feature>
<dbReference type="Gene3D" id="2.60.40.10">
    <property type="entry name" value="Immunoglobulins"/>
    <property type="match status" value="7"/>
</dbReference>
<evidence type="ECO:0000256" key="1">
    <source>
        <dbReference type="ARBA" id="ARBA00004479"/>
    </source>
</evidence>
<dbReference type="SUPFAM" id="SSF49265">
    <property type="entry name" value="Fibronectin type III"/>
    <property type="match status" value="1"/>
</dbReference>
<dbReference type="SMART" id="SM00060">
    <property type="entry name" value="FN3"/>
    <property type="match status" value="1"/>
</dbReference>
<dbReference type="PROSITE" id="PS50835">
    <property type="entry name" value="IG_LIKE"/>
    <property type="match status" value="6"/>
</dbReference>
<feature type="region of interest" description="Disordered" evidence="6">
    <location>
        <begin position="772"/>
        <end position="792"/>
    </location>
</feature>
<dbReference type="SMART" id="SM00408">
    <property type="entry name" value="IGc2"/>
    <property type="match status" value="6"/>
</dbReference>
<evidence type="ECO:0000256" key="5">
    <source>
        <dbReference type="ARBA" id="ARBA00023319"/>
    </source>
</evidence>
<keyword evidence="4" id="KW-0325">Glycoprotein</keyword>
<dbReference type="PANTHER" id="PTHR11640:SF164">
    <property type="entry name" value="MAM DOMAIN-CONTAINING GLYCOSYLPHOSPHATIDYLINOSITOL ANCHOR PROTEIN 1"/>
    <property type="match status" value="1"/>
</dbReference>
<dbReference type="OrthoDB" id="6088938at2759"/>
<dbReference type="Pfam" id="PF13927">
    <property type="entry name" value="Ig_3"/>
    <property type="match status" value="5"/>
</dbReference>
<keyword evidence="3" id="KW-1015">Disulfide bond</keyword>
<dbReference type="AlphaFoldDB" id="A0A2B4RIX7"/>
<dbReference type="STRING" id="50429.A0A2B4RIX7"/>
<dbReference type="PROSITE" id="PS50853">
    <property type="entry name" value="FN3"/>
    <property type="match status" value="1"/>
</dbReference>
<dbReference type="SUPFAM" id="SSF48726">
    <property type="entry name" value="Immunoglobulin"/>
    <property type="match status" value="6"/>
</dbReference>
<accession>A0A2B4RIX7</accession>
<dbReference type="Proteomes" id="UP000225706">
    <property type="component" value="Unassembled WGS sequence"/>
</dbReference>
<protein>
    <submittedName>
        <fullName evidence="10">Hemicentin-2</fullName>
    </submittedName>
</protein>